<reference evidence="2" key="1">
    <citation type="submission" date="2022-05" db="EMBL/GenBank/DDBJ databases">
        <authorList>
            <person name="Park J.-S."/>
        </authorList>
    </citation>
    <scope>NUCLEOTIDE SEQUENCE</scope>
    <source>
        <strain evidence="2">2012CJ34-3</strain>
    </source>
</reference>
<dbReference type="SUPFAM" id="SSF55729">
    <property type="entry name" value="Acyl-CoA N-acyltransferases (Nat)"/>
    <property type="match status" value="1"/>
</dbReference>
<proteinExistence type="predicted"/>
<dbReference type="RefSeq" id="WP_099565824.1">
    <property type="nucleotide sequence ID" value="NZ_JAMFLZ010000003.1"/>
</dbReference>
<accession>A0ABT0QDD8</accession>
<dbReference type="InterPro" id="IPR016181">
    <property type="entry name" value="Acyl_CoA_acyltransferase"/>
</dbReference>
<organism evidence="2 3">
    <name type="scientific">Jejuia spongiicola</name>
    <dbReference type="NCBI Taxonomy" id="2942207"/>
    <lineage>
        <taxon>Bacteria</taxon>
        <taxon>Pseudomonadati</taxon>
        <taxon>Bacteroidota</taxon>
        <taxon>Flavobacteriia</taxon>
        <taxon>Flavobacteriales</taxon>
        <taxon>Flavobacteriaceae</taxon>
        <taxon>Jejuia</taxon>
    </lineage>
</organism>
<sequence length="400" mass="47851">MQRNKKHIKASFFLDLFLKEKSFPPFYKKITNIFLNTDAYNSNASENFSIDYLTYTIHDIPNYLKPEFSKSTPLKLLEAPLYSGYIIDLACFKNLEDYLNNHLGRARKSQLKRYRKRLDLCIAPNYKIYYGDISKNEYNILFNRLILITKRRFAQKEELNFELPFLELYRDIMYPMILNKKASLFVIYHDKKPINITLNFVDEECIFHWNSSYDIDYQMFNLGHINMVNHLEWAFNNGFKLFDMSRGDFMHKRKYVNKSYVYNEHIIYNSKSLPASIIAHLKHLKLKLRYSLIKFLKKANIHLLYGRYAKYKYRITKSKLKKNIPCIITSNSTPEIPSSEKLKRIDVNNIEHNFLIKPLNYFIHKNQDNIKNVNVFADLNDTQIFYFEGTKKSQNLIIKN</sequence>
<dbReference type="Proteomes" id="UP001165381">
    <property type="component" value="Unassembled WGS sequence"/>
</dbReference>
<dbReference type="Pfam" id="PF13480">
    <property type="entry name" value="Acetyltransf_6"/>
    <property type="match status" value="1"/>
</dbReference>
<evidence type="ECO:0000313" key="2">
    <source>
        <dbReference type="EMBL" id="MCL6294986.1"/>
    </source>
</evidence>
<keyword evidence="3" id="KW-1185">Reference proteome</keyword>
<comment type="caution">
    <text evidence="2">The sequence shown here is derived from an EMBL/GenBank/DDBJ whole genome shotgun (WGS) entry which is preliminary data.</text>
</comment>
<dbReference type="InterPro" id="IPR038740">
    <property type="entry name" value="BioF2-like_GNAT_dom"/>
</dbReference>
<gene>
    <name evidence="2" type="ORF">M3P09_08280</name>
</gene>
<evidence type="ECO:0000259" key="1">
    <source>
        <dbReference type="Pfam" id="PF13480"/>
    </source>
</evidence>
<feature type="domain" description="BioF2-like acetyltransferase" evidence="1">
    <location>
        <begin position="107"/>
        <end position="253"/>
    </location>
</feature>
<dbReference type="Gene3D" id="3.40.630.30">
    <property type="match status" value="1"/>
</dbReference>
<evidence type="ECO:0000313" key="3">
    <source>
        <dbReference type="Proteomes" id="UP001165381"/>
    </source>
</evidence>
<protein>
    <submittedName>
        <fullName evidence="2">GNAT family N-acetyltransferase</fullName>
    </submittedName>
</protein>
<name>A0ABT0QDD8_9FLAO</name>
<dbReference type="EMBL" id="JAMFLZ010000003">
    <property type="protein sequence ID" value="MCL6294986.1"/>
    <property type="molecule type" value="Genomic_DNA"/>
</dbReference>